<dbReference type="InterPro" id="IPR003594">
    <property type="entry name" value="HATPase_dom"/>
</dbReference>
<evidence type="ECO:0000256" key="5">
    <source>
        <dbReference type="ARBA" id="ARBA00022741"/>
    </source>
</evidence>
<comment type="caution">
    <text evidence="13">The sequence shown here is derived from an EMBL/GenBank/DDBJ whole genome shotgun (WGS) entry which is preliminary data.</text>
</comment>
<evidence type="ECO:0000256" key="4">
    <source>
        <dbReference type="ARBA" id="ARBA00022679"/>
    </source>
</evidence>
<dbReference type="InterPro" id="IPR036097">
    <property type="entry name" value="HisK_dim/P_sf"/>
</dbReference>
<dbReference type="InterPro" id="IPR013767">
    <property type="entry name" value="PAS_fold"/>
</dbReference>
<keyword evidence="10" id="KW-1133">Transmembrane helix</keyword>
<dbReference type="PROSITE" id="PS50109">
    <property type="entry name" value="HIS_KIN"/>
    <property type="match status" value="1"/>
</dbReference>
<dbReference type="InterPro" id="IPR036890">
    <property type="entry name" value="HATPase_C_sf"/>
</dbReference>
<dbReference type="CDD" id="cd00130">
    <property type="entry name" value="PAS"/>
    <property type="match status" value="1"/>
</dbReference>
<dbReference type="GO" id="GO:0005524">
    <property type="term" value="F:ATP binding"/>
    <property type="evidence" value="ECO:0007669"/>
    <property type="project" value="UniProtKB-KW"/>
</dbReference>
<dbReference type="EMBL" id="JACPUR010000001">
    <property type="protein sequence ID" value="MBI3126196.1"/>
    <property type="molecule type" value="Genomic_DNA"/>
</dbReference>
<dbReference type="Pfam" id="PF00989">
    <property type="entry name" value="PAS"/>
    <property type="match status" value="1"/>
</dbReference>
<proteinExistence type="predicted"/>
<dbReference type="SMART" id="SM00388">
    <property type="entry name" value="HisKA"/>
    <property type="match status" value="1"/>
</dbReference>
<dbReference type="Gene3D" id="3.30.565.10">
    <property type="entry name" value="Histidine kinase-like ATPase, C-terminal domain"/>
    <property type="match status" value="1"/>
</dbReference>
<keyword evidence="6" id="KW-0418">Kinase</keyword>
<feature type="domain" description="PAS" evidence="12">
    <location>
        <begin position="161"/>
        <end position="231"/>
    </location>
</feature>
<dbReference type="SMART" id="SM00387">
    <property type="entry name" value="HATPase_c"/>
    <property type="match status" value="1"/>
</dbReference>
<keyword evidence="9" id="KW-0175">Coiled coil</keyword>
<dbReference type="GO" id="GO:0000155">
    <property type="term" value="F:phosphorelay sensor kinase activity"/>
    <property type="evidence" value="ECO:0007669"/>
    <property type="project" value="InterPro"/>
</dbReference>
<dbReference type="Pfam" id="PF02518">
    <property type="entry name" value="HATPase_c"/>
    <property type="match status" value="1"/>
</dbReference>
<dbReference type="SMART" id="SM00091">
    <property type="entry name" value="PAS"/>
    <property type="match status" value="1"/>
</dbReference>
<organism evidence="13 14">
    <name type="scientific">Tectimicrobiota bacterium</name>
    <dbReference type="NCBI Taxonomy" id="2528274"/>
    <lineage>
        <taxon>Bacteria</taxon>
        <taxon>Pseudomonadati</taxon>
        <taxon>Nitrospinota/Tectimicrobiota group</taxon>
        <taxon>Candidatus Tectimicrobiota</taxon>
    </lineage>
</organism>
<dbReference type="Gene3D" id="3.30.450.20">
    <property type="entry name" value="PAS domain"/>
    <property type="match status" value="1"/>
</dbReference>
<dbReference type="InterPro" id="IPR035965">
    <property type="entry name" value="PAS-like_dom_sf"/>
</dbReference>
<dbReference type="SUPFAM" id="SSF55874">
    <property type="entry name" value="ATPase domain of HSP90 chaperone/DNA topoisomerase II/histidine kinase"/>
    <property type="match status" value="1"/>
</dbReference>
<evidence type="ECO:0000256" key="8">
    <source>
        <dbReference type="ARBA" id="ARBA00023012"/>
    </source>
</evidence>
<keyword evidence="10" id="KW-0812">Transmembrane</keyword>
<comment type="catalytic activity">
    <reaction evidence="1">
        <text>ATP + protein L-histidine = ADP + protein N-phospho-L-histidine.</text>
        <dbReference type="EC" id="2.7.13.3"/>
    </reaction>
</comment>
<dbReference type="SUPFAM" id="SSF55785">
    <property type="entry name" value="PYP-like sensor domain (PAS domain)"/>
    <property type="match status" value="1"/>
</dbReference>
<evidence type="ECO:0000256" key="3">
    <source>
        <dbReference type="ARBA" id="ARBA00022553"/>
    </source>
</evidence>
<dbReference type="Gene3D" id="1.10.287.130">
    <property type="match status" value="1"/>
</dbReference>
<dbReference type="PANTHER" id="PTHR43065">
    <property type="entry name" value="SENSOR HISTIDINE KINASE"/>
    <property type="match status" value="1"/>
</dbReference>
<dbReference type="Pfam" id="PF00512">
    <property type="entry name" value="HisKA"/>
    <property type="match status" value="1"/>
</dbReference>
<evidence type="ECO:0000256" key="2">
    <source>
        <dbReference type="ARBA" id="ARBA00012438"/>
    </source>
</evidence>
<evidence type="ECO:0000256" key="1">
    <source>
        <dbReference type="ARBA" id="ARBA00000085"/>
    </source>
</evidence>
<evidence type="ECO:0000259" key="11">
    <source>
        <dbReference type="PROSITE" id="PS50109"/>
    </source>
</evidence>
<keyword evidence="8" id="KW-0902">Two-component regulatory system</keyword>
<accession>A0A932HVD8</accession>
<keyword evidence="3" id="KW-0597">Phosphoprotein</keyword>
<keyword evidence="4" id="KW-0808">Transferase</keyword>
<dbReference type="SUPFAM" id="SSF47384">
    <property type="entry name" value="Homodimeric domain of signal transducing histidine kinase"/>
    <property type="match status" value="1"/>
</dbReference>
<dbReference type="GO" id="GO:0006355">
    <property type="term" value="P:regulation of DNA-templated transcription"/>
    <property type="evidence" value="ECO:0007669"/>
    <property type="project" value="InterPro"/>
</dbReference>
<dbReference type="InterPro" id="IPR005467">
    <property type="entry name" value="His_kinase_dom"/>
</dbReference>
<gene>
    <name evidence="13" type="ORF">HYZ11_01155</name>
</gene>
<keyword evidence="5" id="KW-0547">Nucleotide-binding</keyword>
<protein>
    <recommendedName>
        <fullName evidence="2">histidine kinase</fullName>
        <ecNumber evidence="2">2.7.13.3</ecNumber>
    </recommendedName>
</protein>
<evidence type="ECO:0000256" key="9">
    <source>
        <dbReference type="SAM" id="Coils"/>
    </source>
</evidence>
<reference evidence="13" key="1">
    <citation type="submission" date="2020-07" db="EMBL/GenBank/DDBJ databases">
        <title>Huge and variable diversity of episymbiotic CPR bacteria and DPANN archaea in groundwater ecosystems.</title>
        <authorList>
            <person name="He C.Y."/>
            <person name="Keren R."/>
            <person name="Whittaker M."/>
            <person name="Farag I.F."/>
            <person name="Doudna J."/>
            <person name="Cate J.H.D."/>
            <person name="Banfield J.F."/>
        </authorList>
    </citation>
    <scope>NUCLEOTIDE SEQUENCE</scope>
    <source>
        <strain evidence="13">NC_groundwater_763_Ag_S-0.2um_68_21</strain>
    </source>
</reference>
<dbReference type="InterPro" id="IPR000014">
    <property type="entry name" value="PAS"/>
</dbReference>
<evidence type="ECO:0000259" key="12">
    <source>
        <dbReference type="PROSITE" id="PS50112"/>
    </source>
</evidence>
<dbReference type="InterPro" id="IPR004358">
    <property type="entry name" value="Sig_transdc_His_kin-like_C"/>
</dbReference>
<dbReference type="Proteomes" id="UP000782312">
    <property type="component" value="Unassembled WGS sequence"/>
</dbReference>
<evidence type="ECO:0000256" key="10">
    <source>
        <dbReference type="SAM" id="Phobius"/>
    </source>
</evidence>
<dbReference type="NCBIfam" id="TIGR00229">
    <property type="entry name" value="sensory_box"/>
    <property type="match status" value="1"/>
</dbReference>
<dbReference type="PROSITE" id="PS50112">
    <property type="entry name" value="PAS"/>
    <property type="match status" value="1"/>
</dbReference>
<keyword evidence="10" id="KW-0472">Membrane</keyword>
<dbReference type="EC" id="2.7.13.3" evidence="2"/>
<feature type="domain" description="Histidine kinase" evidence="11">
    <location>
        <begin position="323"/>
        <end position="536"/>
    </location>
</feature>
<name>A0A932HVD8_UNCTE</name>
<evidence type="ECO:0000313" key="14">
    <source>
        <dbReference type="Proteomes" id="UP000782312"/>
    </source>
</evidence>
<sequence length="548" mass="60493">MAAIAAAVVALSFPSVYFLAAYTFLSGSMEKEAQVDAYMLSQRIGHSPQMWRYESYRLTEMFENMIGRDAEGARRVFDSANRLVVQHGEDVPPPSLTVKEKIFESGRDAGRIEISQSLRGIIARTGFFALLGALLGVLIHAGFRLLPLRLLNRAWEDLTRSRMFVQSILDNAADAIISLDESLRIVRFNKPAEEMFGYSEAAAAGRPIGMLLPQESPAIFGADPAQALAKEYALRGTGERIESVGRSEDGKGFPVEVSFSSYLTDGKLTFTVMIRDITARKRLEVERQLYIKRLRDALEKLQKSQEMIVRAEKLSSLGTLAAGAAHEILNPANIIGLHAQRMQWENPDESPARKTADVIVRNVARITRICENLRRFSRDNPVHIEPVNLDKVVADSLEAFSHEFRLLSIQAEVELGGENHLVKGDRNQLQQVLVNIIKNAVDAMPGGGRLSVGLREVPEDQDRWWEIRVGDTGKGIPPDVLARIFDPFFTTKPEDKGTGLGLSVSHGIIESHGGKIWAESDPGGGAAFFIRLPALAGEPTNNKDRNAA</sequence>
<evidence type="ECO:0000313" key="13">
    <source>
        <dbReference type="EMBL" id="MBI3126196.1"/>
    </source>
</evidence>
<dbReference type="PRINTS" id="PR00344">
    <property type="entry name" value="BCTRLSENSOR"/>
</dbReference>
<evidence type="ECO:0000256" key="7">
    <source>
        <dbReference type="ARBA" id="ARBA00022840"/>
    </source>
</evidence>
<dbReference type="InterPro" id="IPR003661">
    <property type="entry name" value="HisK_dim/P_dom"/>
</dbReference>
<feature type="transmembrane region" description="Helical" evidence="10">
    <location>
        <begin position="121"/>
        <end position="143"/>
    </location>
</feature>
<dbReference type="PANTHER" id="PTHR43065:SF10">
    <property type="entry name" value="PEROXIDE STRESS-ACTIVATED HISTIDINE KINASE MAK3"/>
    <property type="match status" value="1"/>
</dbReference>
<keyword evidence="7" id="KW-0067">ATP-binding</keyword>
<evidence type="ECO:0000256" key="6">
    <source>
        <dbReference type="ARBA" id="ARBA00022777"/>
    </source>
</evidence>
<feature type="coiled-coil region" evidence="9">
    <location>
        <begin position="280"/>
        <end position="314"/>
    </location>
</feature>
<dbReference type="AlphaFoldDB" id="A0A932HVD8"/>